<proteinExistence type="predicted"/>
<feature type="transmembrane region" description="Helical" evidence="1">
    <location>
        <begin position="7"/>
        <end position="31"/>
    </location>
</feature>
<keyword evidence="1" id="KW-0812">Transmembrane</keyword>
<evidence type="ECO:0000256" key="1">
    <source>
        <dbReference type="SAM" id="Phobius"/>
    </source>
</evidence>
<name>A0A5N5FTI6_9ROSA</name>
<reference evidence="2 3" key="3">
    <citation type="submission" date="2019-11" db="EMBL/GenBank/DDBJ databases">
        <title>A de novo genome assembly of a pear dwarfing rootstock.</title>
        <authorList>
            <person name="Wang F."/>
            <person name="Wang J."/>
            <person name="Li S."/>
            <person name="Zhang Y."/>
            <person name="Fang M."/>
            <person name="Ma L."/>
            <person name="Zhao Y."/>
            <person name="Jiang S."/>
        </authorList>
    </citation>
    <scope>NUCLEOTIDE SEQUENCE [LARGE SCALE GENOMIC DNA]</scope>
    <source>
        <strain evidence="2">S2</strain>
        <tissue evidence="2">Leaf</tissue>
    </source>
</reference>
<dbReference type="AlphaFoldDB" id="A0A5N5FTI6"/>
<gene>
    <name evidence="2" type="ORF">D8674_006050</name>
</gene>
<evidence type="ECO:0000313" key="2">
    <source>
        <dbReference type="EMBL" id="KAB2606333.1"/>
    </source>
</evidence>
<organism evidence="2 3">
    <name type="scientific">Pyrus ussuriensis x Pyrus communis</name>
    <dbReference type="NCBI Taxonomy" id="2448454"/>
    <lineage>
        <taxon>Eukaryota</taxon>
        <taxon>Viridiplantae</taxon>
        <taxon>Streptophyta</taxon>
        <taxon>Embryophyta</taxon>
        <taxon>Tracheophyta</taxon>
        <taxon>Spermatophyta</taxon>
        <taxon>Magnoliopsida</taxon>
        <taxon>eudicotyledons</taxon>
        <taxon>Gunneridae</taxon>
        <taxon>Pentapetalae</taxon>
        <taxon>rosids</taxon>
        <taxon>fabids</taxon>
        <taxon>Rosales</taxon>
        <taxon>Rosaceae</taxon>
        <taxon>Amygdaloideae</taxon>
        <taxon>Maleae</taxon>
        <taxon>Pyrus</taxon>
    </lineage>
</organism>
<protein>
    <submittedName>
        <fullName evidence="2">U-box domain-containing protein 16</fullName>
    </submittedName>
</protein>
<dbReference type="Proteomes" id="UP000327157">
    <property type="component" value="Chromosome 11"/>
</dbReference>
<keyword evidence="1" id="KW-1133">Transmembrane helix</keyword>
<reference evidence="3" key="2">
    <citation type="submission" date="2019-10" db="EMBL/GenBank/DDBJ databases">
        <title>A de novo genome assembly of a pear dwarfing rootstock.</title>
        <authorList>
            <person name="Wang F."/>
            <person name="Wang J."/>
            <person name="Li S."/>
            <person name="Zhang Y."/>
            <person name="Fang M."/>
            <person name="Ma L."/>
            <person name="Zhao Y."/>
            <person name="Jiang S."/>
        </authorList>
    </citation>
    <scope>NUCLEOTIDE SEQUENCE [LARGE SCALE GENOMIC DNA]</scope>
</reference>
<sequence length="93" mass="11152">MGRGRRLVFVIVVLDFLNEGGVALVLLLGWFESRDELVDPSDEESPKNKELRMMSSKRMEMRVDMQITKQEVQHRRNWSGLREEISWERWCRE</sequence>
<keyword evidence="3" id="KW-1185">Reference proteome</keyword>
<accession>A0A5N5FTI6</accession>
<reference evidence="2 3" key="1">
    <citation type="submission" date="2019-09" db="EMBL/GenBank/DDBJ databases">
        <authorList>
            <person name="Ou C."/>
        </authorList>
    </citation>
    <scope>NUCLEOTIDE SEQUENCE [LARGE SCALE GENOMIC DNA]</scope>
    <source>
        <strain evidence="2">S2</strain>
        <tissue evidence="2">Leaf</tissue>
    </source>
</reference>
<keyword evidence="1" id="KW-0472">Membrane</keyword>
<evidence type="ECO:0000313" key="3">
    <source>
        <dbReference type="Proteomes" id="UP000327157"/>
    </source>
</evidence>
<comment type="caution">
    <text evidence="2">The sequence shown here is derived from an EMBL/GenBank/DDBJ whole genome shotgun (WGS) entry which is preliminary data.</text>
</comment>
<dbReference type="EMBL" id="SMOL01000559">
    <property type="protein sequence ID" value="KAB2606333.1"/>
    <property type="molecule type" value="Genomic_DNA"/>
</dbReference>